<dbReference type="SUPFAM" id="SSF54637">
    <property type="entry name" value="Thioesterase/thiol ester dehydrase-isomerase"/>
    <property type="match status" value="1"/>
</dbReference>
<dbReference type="EMBL" id="CP063213">
    <property type="protein sequence ID" value="QOR44703.1"/>
    <property type="molecule type" value="Genomic_DNA"/>
</dbReference>
<dbReference type="GO" id="GO:0061522">
    <property type="term" value="F:1,4-dihydroxy-2-naphthoyl-CoA thioesterase activity"/>
    <property type="evidence" value="ECO:0007669"/>
    <property type="project" value="TreeGrafter"/>
</dbReference>
<dbReference type="Proteomes" id="UP000595053">
    <property type="component" value="Chromosome"/>
</dbReference>
<dbReference type="Gene3D" id="3.10.129.10">
    <property type="entry name" value="Hotdog Thioesterase"/>
    <property type="match status" value="1"/>
</dbReference>
<protein>
    <submittedName>
        <fullName evidence="4">Hotdog fold thioesterase</fullName>
    </submittedName>
</protein>
<evidence type="ECO:0000259" key="3">
    <source>
        <dbReference type="Pfam" id="PF03061"/>
    </source>
</evidence>
<evidence type="ECO:0000256" key="1">
    <source>
        <dbReference type="ARBA" id="ARBA00008324"/>
    </source>
</evidence>
<keyword evidence="2" id="KW-0378">Hydrolase</keyword>
<gene>
    <name evidence="4" type="ORF">INS88_05150</name>
</gene>
<dbReference type="PANTHER" id="PTHR43240">
    <property type="entry name" value="1,4-DIHYDROXY-2-NAPHTHOYL-COA THIOESTERASE 1"/>
    <property type="match status" value="1"/>
</dbReference>
<dbReference type="GO" id="GO:0005829">
    <property type="term" value="C:cytosol"/>
    <property type="evidence" value="ECO:0007669"/>
    <property type="project" value="TreeGrafter"/>
</dbReference>
<dbReference type="RefSeq" id="WP_197550552.1">
    <property type="nucleotide sequence ID" value="NZ_CP063213.1"/>
</dbReference>
<reference evidence="4 5" key="1">
    <citation type="submission" date="2020-10" db="EMBL/GenBank/DDBJ databases">
        <title>Trueperella pecoris sp. nov. isolated from bovine and porcine specimens.</title>
        <authorList>
            <person name="Schoenecker L."/>
            <person name="Schnydrig P."/>
            <person name="Brodard I."/>
            <person name="Thomann A."/>
            <person name="Hemphill A."/>
            <person name="Rodriguez-Campos S."/>
            <person name="Perreten V."/>
            <person name="Jores J."/>
            <person name="Kittl S."/>
        </authorList>
    </citation>
    <scope>NUCLEOTIDE SEQUENCE [LARGE SCALE GENOMIC DNA]</scope>
    <source>
        <strain evidence="4 5">15A0121</strain>
    </source>
</reference>
<evidence type="ECO:0000313" key="4">
    <source>
        <dbReference type="EMBL" id="QOR44703.1"/>
    </source>
</evidence>
<accession>A0A7M1QS82</accession>
<dbReference type="InterPro" id="IPR029069">
    <property type="entry name" value="HotDog_dom_sf"/>
</dbReference>
<dbReference type="AlphaFoldDB" id="A0A7M1QS82"/>
<dbReference type="InterPro" id="IPR006683">
    <property type="entry name" value="Thioestr_dom"/>
</dbReference>
<sequence>MWTTLDETLNISVETNTRECCTVSVPTDHARQPYGVVHGGINAILIEHAGSLLALANAPGGKVAVGTELSVSHFVPNATGLAQATATLVHLGRSSATSQVIVTDEHGTTTAAGRMTCVFVKR</sequence>
<dbReference type="NCBIfam" id="TIGR00369">
    <property type="entry name" value="unchar_dom_1"/>
    <property type="match status" value="1"/>
</dbReference>
<accession>A0A8A5U5A4</accession>
<dbReference type="CDD" id="cd03443">
    <property type="entry name" value="PaaI_thioesterase"/>
    <property type="match status" value="1"/>
</dbReference>
<dbReference type="PANTHER" id="PTHR43240:SF5">
    <property type="entry name" value="1,4-DIHYDROXY-2-NAPHTHOYL-COA THIOESTERASE 1"/>
    <property type="match status" value="1"/>
</dbReference>
<name>A0A7M1QS82_9ACTO</name>
<comment type="similarity">
    <text evidence="1">Belongs to the thioesterase PaaI family.</text>
</comment>
<dbReference type="InterPro" id="IPR003736">
    <property type="entry name" value="PAAI_dom"/>
</dbReference>
<evidence type="ECO:0000256" key="2">
    <source>
        <dbReference type="ARBA" id="ARBA00022801"/>
    </source>
</evidence>
<keyword evidence="5" id="KW-1185">Reference proteome</keyword>
<organism evidence="4 5">
    <name type="scientific">Trueperella pecoris</name>
    <dbReference type="NCBI Taxonomy" id="2733571"/>
    <lineage>
        <taxon>Bacteria</taxon>
        <taxon>Bacillati</taxon>
        <taxon>Actinomycetota</taxon>
        <taxon>Actinomycetes</taxon>
        <taxon>Actinomycetales</taxon>
        <taxon>Actinomycetaceae</taxon>
        <taxon>Trueperella</taxon>
    </lineage>
</organism>
<evidence type="ECO:0000313" key="5">
    <source>
        <dbReference type="Proteomes" id="UP000595053"/>
    </source>
</evidence>
<proteinExistence type="inferred from homology"/>
<dbReference type="Pfam" id="PF03061">
    <property type="entry name" value="4HBT"/>
    <property type="match status" value="1"/>
</dbReference>
<feature type="domain" description="Thioesterase" evidence="3">
    <location>
        <begin position="34"/>
        <end position="110"/>
    </location>
</feature>